<dbReference type="AlphaFoldDB" id="A0A392RHL8"/>
<evidence type="ECO:0000313" key="1">
    <source>
        <dbReference type="EMBL" id="MCI35622.1"/>
    </source>
</evidence>
<sequence>EGTHAADIAAPSAQKPTGAINRKQMIADLKLVSKALDDKKVLVDRVIHALELEEVAATEDAGVGPSNAHSGANEEDDADVQGGILMKVLLFELYLM</sequence>
<comment type="caution">
    <text evidence="1">The sequence shown here is derived from an EMBL/GenBank/DDBJ whole genome shotgun (WGS) entry which is preliminary data.</text>
</comment>
<dbReference type="EMBL" id="LXQA010225264">
    <property type="protein sequence ID" value="MCI35622.1"/>
    <property type="molecule type" value="Genomic_DNA"/>
</dbReference>
<proteinExistence type="predicted"/>
<keyword evidence="2" id="KW-1185">Reference proteome</keyword>
<reference evidence="1 2" key="1">
    <citation type="journal article" date="2018" name="Front. Plant Sci.">
        <title>Red Clover (Trifolium pratense) and Zigzag Clover (T. medium) - A Picture of Genomic Similarities and Differences.</title>
        <authorList>
            <person name="Dluhosova J."/>
            <person name="Istvanek J."/>
            <person name="Nedelnik J."/>
            <person name="Repkova J."/>
        </authorList>
    </citation>
    <scope>NUCLEOTIDE SEQUENCE [LARGE SCALE GENOMIC DNA]</scope>
    <source>
        <strain evidence="2">cv. 10/8</strain>
        <tissue evidence="1">Leaf</tissue>
    </source>
</reference>
<evidence type="ECO:0000313" key="2">
    <source>
        <dbReference type="Proteomes" id="UP000265520"/>
    </source>
</evidence>
<feature type="non-terminal residue" evidence="1">
    <location>
        <position position="1"/>
    </location>
</feature>
<name>A0A392RHL8_9FABA</name>
<dbReference type="Proteomes" id="UP000265520">
    <property type="component" value="Unassembled WGS sequence"/>
</dbReference>
<accession>A0A392RHL8</accession>
<protein>
    <submittedName>
        <fullName evidence="1">Uncharacterized protein</fullName>
    </submittedName>
</protein>
<organism evidence="1 2">
    <name type="scientific">Trifolium medium</name>
    <dbReference type="NCBI Taxonomy" id="97028"/>
    <lineage>
        <taxon>Eukaryota</taxon>
        <taxon>Viridiplantae</taxon>
        <taxon>Streptophyta</taxon>
        <taxon>Embryophyta</taxon>
        <taxon>Tracheophyta</taxon>
        <taxon>Spermatophyta</taxon>
        <taxon>Magnoliopsida</taxon>
        <taxon>eudicotyledons</taxon>
        <taxon>Gunneridae</taxon>
        <taxon>Pentapetalae</taxon>
        <taxon>rosids</taxon>
        <taxon>fabids</taxon>
        <taxon>Fabales</taxon>
        <taxon>Fabaceae</taxon>
        <taxon>Papilionoideae</taxon>
        <taxon>50 kb inversion clade</taxon>
        <taxon>NPAAA clade</taxon>
        <taxon>Hologalegina</taxon>
        <taxon>IRL clade</taxon>
        <taxon>Trifolieae</taxon>
        <taxon>Trifolium</taxon>
    </lineage>
</organism>